<dbReference type="PANTHER" id="PTHR33108:SF78">
    <property type="entry name" value="DUF1677 FAMILY PROTEIN"/>
    <property type="match status" value="1"/>
</dbReference>
<protein>
    <recommendedName>
        <fullName evidence="3">DUF1677 family protein</fullName>
    </recommendedName>
</protein>
<accession>A0AAV1A7N6</accession>
<keyword evidence="2" id="KW-1185">Reference proteome</keyword>
<evidence type="ECO:0000313" key="2">
    <source>
        <dbReference type="Proteomes" id="UP001157006"/>
    </source>
</evidence>
<dbReference type="InterPro" id="IPR012876">
    <property type="entry name" value="DUF1677_pln"/>
</dbReference>
<dbReference type="Proteomes" id="UP001157006">
    <property type="component" value="Chromosome 3"/>
</dbReference>
<reference evidence="1 2" key="1">
    <citation type="submission" date="2023-01" db="EMBL/GenBank/DDBJ databases">
        <authorList>
            <person name="Kreplak J."/>
        </authorList>
    </citation>
    <scope>NUCLEOTIDE SEQUENCE [LARGE SCALE GENOMIC DNA]</scope>
</reference>
<evidence type="ECO:0000313" key="1">
    <source>
        <dbReference type="EMBL" id="CAI8606019.1"/>
    </source>
</evidence>
<dbReference type="Pfam" id="PF07911">
    <property type="entry name" value="DUF1677"/>
    <property type="match status" value="1"/>
</dbReference>
<proteinExistence type="predicted"/>
<evidence type="ECO:0008006" key="3">
    <source>
        <dbReference type="Google" id="ProtNLM"/>
    </source>
</evidence>
<name>A0AAV1A7N6_VICFA</name>
<gene>
    <name evidence="1" type="ORF">VFH_III209840</name>
</gene>
<sequence>MDGKVMKEADVAEVGKVVKETEVAEVDAVSTAKCCCCGLVEECTLAYIMRVRERFGGRWICGLCSEAVKEERARSKSEEKLITMDEALKRHTKFRQQFRSSATDHKKDFIDAVRQIFFRTLDSPRKKENFACRPLGRSSSCFPTMETTPPRTTGTHTE</sequence>
<dbReference type="PANTHER" id="PTHR33108">
    <property type="entry name" value="OS01G0745000 PROTEIN"/>
    <property type="match status" value="1"/>
</dbReference>
<dbReference type="AlphaFoldDB" id="A0AAV1A7N6"/>
<organism evidence="1 2">
    <name type="scientific">Vicia faba</name>
    <name type="common">Broad bean</name>
    <name type="synonym">Faba vulgaris</name>
    <dbReference type="NCBI Taxonomy" id="3906"/>
    <lineage>
        <taxon>Eukaryota</taxon>
        <taxon>Viridiplantae</taxon>
        <taxon>Streptophyta</taxon>
        <taxon>Embryophyta</taxon>
        <taxon>Tracheophyta</taxon>
        <taxon>Spermatophyta</taxon>
        <taxon>Magnoliopsida</taxon>
        <taxon>eudicotyledons</taxon>
        <taxon>Gunneridae</taxon>
        <taxon>Pentapetalae</taxon>
        <taxon>rosids</taxon>
        <taxon>fabids</taxon>
        <taxon>Fabales</taxon>
        <taxon>Fabaceae</taxon>
        <taxon>Papilionoideae</taxon>
        <taxon>50 kb inversion clade</taxon>
        <taxon>NPAAA clade</taxon>
        <taxon>Hologalegina</taxon>
        <taxon>IRL clade</taxon>
        <taxon>Fabeae</taxon>
        <taxon>Vicia</taxon>
    </lineage>
</organism>
<dbReference type="EMBL" id="OX451738">
    <property type="protein sequence ID" value="CAI8606019.1"/>
    <property type="molecule type" value="Genomic_DNA"/>
</dbReference>